<evidence type="ECO:0000313" key="1">
    <source>
        <dbReference type="EMBL" id="KAH7430331.1"/>
    </source>
</evidence>
<sequence length="335" mass="35567">MGLPDVPPAPSGTCNALKRTHVELQEPAFASLYPSRPAKRSAVSAASVLPHVSVLRDLESSLASVVSDDDDDHSPEELVAEMMNSLQSAIGDVGGLPSVSSFLPHGPGRSIDGPPPPRATQIVGEEGGPALPFNSDAFPHVDTSEPLFVSRGFPSTCLNESEPAVPSTAITNHAFCDREDSADSTVDATQSCSLEGLAQSAEVLRFSMADHDDGGCESLQEVALGCSDSDLRAESPDDLLNEGEVLTSYEASRGSGVLTEADGGRDREELDTIRRLLDVADDEVGSVKARIGEWSDWFDEGYDLQQIPLSPYADEDSLTTTTTDNAELFLLNSYL</sequence>
<organism evidence="1 2">
    <name type="scientific">Ceratopteris richardii</name>
    <name type="common">Triangle waterfern</name>
    <dbReference type="NCBI Taxonomy" id="49495"/>
    <lineage>
        <taxon>Eukaryota</taxon>
        <taxon>Viridiplantae</taxon>
        <taxon>Streptophyta</taxon>
        <taxon>Embryophyta</taxon>
        <taxon>Tracheophyta</taxon>
        <taxon>Polypodiopsida</taxon>
        <taxon>Polypodiidae</taxon>
        <taxon>Polypodiales</taxon>
        <taxon>Pteridineae</taxon>
        <taxon>Pteridaceae</taxon>
        <taxon>Parkerioideae</taxon>
        <taxon>Ceratopteris</taxon>
    </lineage>
</organism>
<gene>
    <name evidence="1" type="ORF">KP509_09G094000</name>
</gene>
<dbReference type="EMBL" id="CM035414">
    <property type="protein sequence ID" value="KAH7430331.1"/>
    <property type="molecule type" value="Genomic_DNA"/>
</dbReference>
<protein>
    <submittedName>
        <fullName evidence="1">Uncharacterized protein</fullName>
    </submittedName>
</protein>
<reference evidence="1" key="1">
    <citation type="submission" date="2021-08" db="EMBL/GenBank/DDBJ databases">
        <title>WGS assembly of Ceratopteris richardii.</title>
        <authorList>
            <person name="Marchant D.B."/>
            <person name="Chen G."/>
            <person name="Jenkins J."/>
            <person name="Shu S."/>
            <person name="Leebens-Mack J."/>
            <person name="Grimwood J."/>
            <person name="Schmutz J."/>
            <person name="Soltis P."/>
            <person name="Soltis D."/>
            <person name="Chen Z.-H."/>
        </authorList>
    </citation>
    <scope>NUCLEOTIDE SEQUENCE</scope>
    <source>
        <strain evidence="1">Whitten #5841</strain>
        <tissue evidence="1">Leaf</tissue>
    </source>
</reference>
<dbReference type="Proteomes" id="UP000825935">
    <property type="component" value="Chromosome 9"/>
</dbReference>
<proteinExistence type="predicted"/>
<keyword evidence="2" id="KW-1185">Reference proteome</keyword>
<comment type="caution">
    <text evidence="1">The sequence shown here is derived from an EMBL/GenBank/DDBJ whole genome shotgun (WGS) entry which is preliminary data.</text>
</comment>
<dbReference type="AlphaFoldDB" id="A0A8T2U2I0"/>
<evidence type="ECO:0000313" key="2">
    <source>
        <dbReference type="Proteomes" id="UP000825935"/>
    </source>
</evidence>
<name>A0A8T2U2I0_CERRI</name>
<accession>A0A8T2U2I0</accession>